<evidence type="ECO:0000313" key="2">
    <source>
        <dbReference type="Proteomes" id="UP001057402"/>
    </source>
</evidence>
<protein>
    <submittedName>
        <fullName evidence="1">Uncharacterized protein</fullName>
    </submittedName>
</protein>
<dbReference type="Proteomes" id="UP001057402">
    <property type="component" value="Chromosome 12"/>
</dbReference>
<proteinExistence type="predicted"/>
<organism evidence="1 2">
    <name type="scientific">Melastoma candidum</name>
    <dbReference type="NCBI Taxonomy" id="119954"/>
    <lineage>
        <taxon>Eukaryota</taxon>
        <taxon>Viridiplantae</taxon>
        <taxon>Streptophyta</taxon>
        <taxon>Embryophyta</taxon>
        <taxon>Tracheophyta</taxon>
        <taxon>Spermatophyta</taxon>
        <taxon>Magnoliopsida</taxon>
        <taxon>eudicotyledons</taxon>
        <taxon>Gunneridae</taxon>
        <taxon>Pentapetalae</taxon>
        <taxon>rosids</taxon>
        <taxon>malvids</taxon>
        <taxon>Myrtales</taxon>
        <taxon>Melastomataceae</taxon>
        <taxon>Melastomatoideae</taxon>
        <taxon>Melastomateae</taxon>
        <taxon>Melastoma</taxon>
    </lineage>
</organism>
<sequence length="172" mass="19193">MAKFSSSPDFFNFFSPKKTDDSAARSDPVPLTTFFGHRSFVSLGSFNGICGVISGINPRILESGLPTTSAQCPSSRCEANEETAPLTFFYRGTVTFLNVPRSKGDDILKHAIRISGHREGLETGTFNEGRVMVGALNRDLPMARRRSLHRFLEKRKERLSSRASPYSREEKQ</sequence>
<reference evidence="2" key="1">
    <citation type="journal article" date="2023" name="Front. Plant Sci.">
        <title>Chromosomal-level genome assembly of Melastoma candidum provides insights into trichome evolution.</title>
        <authorList>
            <person name="Zhong Y."/>
            <person name="Wu W."/>
            <person name="Sun C."/>
            <person name="Zou P."/>
            <person name="Liu Y."/>
            <person name="Dai S."/>
            <person name="Zhou R."/>
        </authorList>
    </citation>
    <scope>NUCLEOTIDE SEQUENCE [LARGE SCALE GENOMIC DNA]</scope>
</reference>
<dbReference type="EMBL" id="CM042891">
    <property type="protein sequence ID" value="KAI4304886.1"/>
    <property type="molecule type" value="Genomic_DNA"/>
</dbReference>
<accession>A0ACB9L4Z0</accession>
<gene>
    <name evidence="1" type="ORF">MLD38_040345</name>
</gene>
<comment type="caution">
    <text evidence="1">The sequence shown here is derived from an EMBL/GenBank/DDBJ whole genome shotgun (WGS) entry which is preliminary data.</text>
</comment>
<name>A0ACB9L4Z0_9MYRT</name>
<evidence type="ECO:0000313" key="1">
    <source>
        <dbReference type="EMBL" id="KAI4304886.1"/>
    </source>
</evidence>
<keyword evidence="2" id="KW-1185">Reference proteome</keyword>